<name>A0A8C2H9I9_CYPCA</name>
<dbReference type="PANTHER" id="PTHR23266">
    <property type="entry name" value="IMMUNOGLOBULIN HEAVY CHAIN"/>
    <property type="match status" value="1"/>
</dbReference>
<dbReference type="GO" id="GO:0019814">
    <property type="term" value="C:immunoglobulin complex"/>
    <property type="evidence" value="ECO:0007669"/>
    <property type="project" value="UniProtKB-KW"/>
</dbReference>
<dbReference type="GO" id="GO:0005576">
    <property type="term" value="C:extracellular region"/>
    <property type="evidence" value="ECO:0007669"/>
    <property type="project" value="UniProtKB-ARBA"/>
</dbReference>
<feature type="domain" description="Ig-like" evidence="4">
    <location>
        <begin position="21"/>
        <end position="109"/>
    </location>
</feature>
<evidence type="ECO:0000313" key="6">
    <source>
        <dbReference type="Proteomes" id="UP000694701"/>
    </source>
</evidence>
<dbReference type="AlphaFoldDB" id="A0A8C2H9I9"/>
<evidence type="ECO:0000256" key="1">
    <source>
        <dbReference type="ARBA" id="ARBA00022859"/>
    </source>
</evidence>
<dbReference type="Gene3D" id="2.60.40.10">
    <property type="entry name" value="Immunoglobulins"/>
    <property type="match status" value="1"/>
</dbReference>
<sequence length="126" mass="14766">SQWSFIISSLCIFKRIYDRLQNLDLSCRGSGFTFRSYDMHWVRQKPGKALVWMGHVWISGQRQDYVKKRRLEITRDDSKSMMYLKLSGLTEEDSGMYFCARQAHQSTAAEFLCSFDISPILPIHCL</sequence>
<keyword evidence="3" id="KW-1280">Immunoglobulin</keyword>
<organism evidence="5 6">
    <name type="scientific">Cyprinus carpio</name>
    <name type="common">Common carp</name>
    <dbReference type="NCBI Taxonomy" id="7962"/>
    <lineage>
        <taxon>Eukaryota</taxon>
        <taxon>Metazoa</taxon>
        <taxon>Chordata</taxon>
        <taxon>Craniata</taxon>
        <taxon>Vertebrata</taxon>
        <taxon>Euteleostomi</taxon>
        <taxon>Actinopterygii</taxon>
        <taxon>Neopterygii</taxon>
        <taxon>Teleostei</taxon>
        <taxon>Ostariophysi</taxon>
        <taxon>Cypriniformes</taxon>
        <taxon>Cyprinidae</taxon>
        <taxon>Cyprininae</taxon>
        <taxon>Cyprinus</taxon>
    </lineage>
</organism>
<dbReference type="InterPro" id="IPR013106">
    <property type="entry name" value="Ig_V-set"/>
</dbReference>
<proteinExistence type="predicted"/>
<reference evidence="5" key="1">
    <citation type="submission" date="2025-08" db="UniProtKB">
        <authorList>
            <consortium name="Ensembl"/>
        </authorList>
    </citation>
    <scope>IDENTIFICATION</scope>
</reference>
<keyword evidence="1" id="KW-0391">Immunity</keyword>
<dbReference type="InterPro" id="IPR036179">
    <property type="entry name" value="Ig-like_dom_sf"/>
</dbReference>
<dbReference type="InterPro" id="IPR007110">
    <property type="entry name" value="Ig-like_dom"/>
</dbReference>
<dbReference type="Ensembl" id="ENSCCRT00020029456.1">
    <property type="protein sequence ID" value="ENSCCRP00020026887.1"/>
    <property type="gene ID" value="ENSCCRG00020012359.1"/>
</dbReference>
<keyword evidence="2" id="KW-1064">Adaptive immunity</keyword>
<evidence type="ECO:0000256" key="3">
    <source>
        <dbReference type="ARBA" id="ARBA00043265"/>
    </source>
</evidence>
<evidence type="ECO:0000313" key="5">
    <source>
        <dbReference type="Ensembl" id="ENSCCRP00020026887.1"/>
    </source>
</evidence>
<dbReference type="InterPro" id="IPR050199">
    <property type="entry name" value="IgHV"/>
</dbReference>
<dbReference type="GO" id="GO:0002250">
    <property type="term" value="P:adaptive immune response"/>
    <property type="evidence" value="ECO:0007669"/>
    <property type="project" value="UniProtKB-KW"/>
</dbReference>
<dbReference type="PROSITE" id="PS50835">
    <property type="entry name" value="IG_LIKE"/>
    <property type="match status" value="1"/>
</dbReference>
<protein>
    <submittedName>
        <fullName evidence="5">Immunoglobulin heavy variable 4-2</fullName>
    </submittedName>
</protein>
<dbReference type="InterPro" id="IPR013783">
    <property type="entry name" value="Ig-like_fold"/>
</dbReference>
<dbReference type="Pfam" id="PF07686">
    <property type="entry name" value="V-set"/>
    <property type="match status" value="1"/>
</dbReference>
<evidence type="ECO:0000256" key="2">
    <source>
        <dbReference type="ARBA" id="ARBA00023130"/>
    </source>
</evidence>
<accession>A0A8C2H9I9</accession>
<dbReference type="SUPFAM" id="SSF48726">
    <property type="entry name" value="Immunoglobulin"/>
    <property type="match status" value="1"/>
</dbReference>
<dbReference type="SMART" id="SM00406">
    <property type="entry name" value="IGv"/>
    <property type="match status" value="1"/>
</dbReference>
<dbReference type="Proteomes" id="UP000694701">
    <property type="component" value="Unplaced"/>
</dbReference>
<evidence type="ECO:0000259" key="4">
    <source>
        <dbReference type="PROSITE" id="PS50835"/>
    </source>
</evidence>